<accession>K5VWF3</accession>
<proteinExistence type="inferred from homology"/>
<dbReference type="GO" id="GO:0004497">
    <property type="term" value="F:monooxygenase activity"/>
    <property type="evidence" value="ECO:0007669"/>
    <property type="project" value="UniProtKB-KW"/>
</dbReference>
<dbReference type="HOGENOM" id="CLU_001570_21_4_1"/>
<keyword evidence="10" id="KW-0503">Monooxygenase</keyword>
<keyword evidence="4" id="KW-0349">Heme</keyword>
<dbReference type="GO" id="GO:0016020">
    <property type="term" value="C:membrane"/>
    <property type="evidence" value="ECO:0007669"/>
    <property type="project" value="UniProtKB-SubCell"/>
</dbReference>
<evidence type="ECO:0000256" key="2">
    <source>
        <dbReference type="ARBA" id="ARBA00004167"/>
    </source>
</evidence>
<keyword evidence="9" id="KW-0408">Iron</keyword>
<evidence type="ECO:0000256" key="5">
    <source>
        <dbReference type="ARBA" id="ARBA00022692"/>
    </source>
</evidence>
<evidence type="ECO:0000256" key="8">
    <source>
        <dbReference type="ARBA" id="ARBA00023002"/>
    </source>
</evidence>
<dbReference type="Proteomes" id="UP000008370">
    <property type="component" value="Unassembled WGS sequence"/>
</dbReference>
<keyword evidence="6" id="KW-0479">Metal-binding</keyword>
<sequence>FPPGPPSKPVIGNILDVSPKAGWIKFTKYKDIYGEFKGLLWLSVADHLAGDLVFFHGLGNNLLVLNSMKAVQDLLEKRADIYSDRP</sequence>
<evidence type="ECO:0000256" key="3">
    <source>
        <dbReference type="ARBA" id="ARBA00010617"/>
    </source>
</evidence>
<comment type="similarity">
    <text evidence="3">Belongs to the cytochrome P450 family.</text>
</comment>
<evidence type="ECO:0000256" key="7">
    <source>
        <dbReference type="ARBA" id="ARBA00022989"/>
    </source>
</evidence>
<keyword evidence="7" id="KW-1133">Transmembrane helix</keyword>
<organism evidence="12 13">
    <name type="scientific">Phanerochaete carnosa (strain HHB-10118-sp)</name>
    <name type="common">White-rot fungus</name>
    <name type="synonym">Peniophora carnosa</name>
    <dbReference type="NCBI Taxonomy" id="650164"/>
    <lineage>
        <taxon>Eukaryota</taxon>
        <taxon>Fungi</taxon>
        <taxon>Dikarya</taxon>
        <taxon>Basidiomycota</taxon>
        <taxon>Agaricomycotina</taxon>
        <taxon>Agaricomycetes</taxon>
        <taxon>Polyporales</taxon>
        <taxon>Phanerochaetaceae</taxon>
        <taxon>Phanerochaete</taxon>
    </lineage>
</organism>
<dbReference type="AlphaFoldDB" id="K5VWF3"/>
<dbReference type="Gene3D" id="1.10.630.10">
    <property type="entry name" value="Cytochrome P450"/>
    <property type="match status" value="1"/>
</dbReference>
<dbReference type="OrthoDB" id="2789670at2759"/>
<protein>
    <submittedName>
        <fullName evidence="12">Uncharacterized protein</fullName>
    </submittedName>
</protein>
<dbReference type="InterPro" id="IPR036396">
    <property type="entry name" value="Cyt_P450_sf"/>
</dbReference>
<evidence type="ECO:0000256" key="4">
    <source>
        <dbReference type="ARBA" id="ARBA00022617"/>
    </source>
</evidence>
<comment type="subcellular location">
    <subcellularLocation>
        <location evidence="2">Membrane</location>
        <topology evidence="2">Single-pass membrane protein</topology>
    </subcellularLocation>
</comment>
<evidence type="ECO:0000256" key="11">
    <source>
        <dbReference type="ARBA" id="ARBA00023136"/>
    </source>
</evidence>
<dbReference type="InParanoid" id="K5VWF3"/>
<evidence type="ECO:0000256" key="6">
    <source>
        <dbReference type="ARBA" id="ARBA00022723"/>
    </source>
</evidence>
<dbReference type="GO" id="GO:0016705">
    <property type="term" value="F:oxidoreductase activity, acting on paired donors, with incorporation or reduction of molecular oxygen"/>
    <property type="evidence" value="ECO:0007669"/>
    <property type="project" value="InterPro"/>
</dbReference>
<dbReference type="SUPFAM" id="SSF48264">
    <property type="entry name" value="Cytochrome P450"/>
    <property type="match status" value="1"/>
</dbReference>
<dbReference type="GO" id="GO:0005506">
    <property type="term" value="F:iron ion binding"/>
    <property type="evidence" value="ECO:0007669"/>
    <property type="project" value="InterPro"/>
</dbReference>
<dbReference type="PANTHER" id="PTHR46300:SF7">
    <property type="entry name" value="P450, PUTATIVE (EUROFUNG)-RELATED"/>
    <property type="match status" value="1"/>
</dbReference>
<reference evidence="12 13" key="1">
    <citation type="journal article" date="2012" name="BMC Genomics">
        <title>Comparative genomics of the white-rot fungi, Phanerochaete carnosa and P. chrysosporium, to elucidate the genetic basis of the distinct wood types they colonize.</title>
        <authorList>
            <person name="Suzuki H."/>
            <person name="MacDonald J."/>
            <person name="Syed K."/>
            <person name="Salamov A."/>
            <person name="Hori C."/>
            <person name="Aerts A."/>
            <person name="Henrissat B."/>
            <person name="Wiebenga A."/>
            <person name="vanKuyk P.A."/>
            <person name="Barry K."/>
            <person name="Lindquist E."/>
            <person name="LaButti K."/>
            <person name="Lapidus A."/>
            <person name="Lucas S."/>
            <person name="Coutinho P."/>
            <person name="Gong Y."/>
            <person name="Samejima M."/>
            <person name="Mahadevan R."/>
            <person name="Abou-Zaid M."/>
            <person name="de Vries R.P."/>
            <person name="Igarashi K."/>
            <person name="Yadav J.S."/>
            <person name="Grigoriev I.V."/>
            <person name="Master E.R."/>
        </authorList>
    </citation>
    <scope>NUCLEOTIDE SEQUENCE [LARGE SCALE GENOMIC DNA]</scope>
    <source>
        <strain evidence="12 13">HHB-10118-sp</strain>
    </source>
</reference>
<evidence type="ECO:0000313" key="12">
    <source>
        <dbReference type="EMBL" id="EKM50919.1"/>
    </source>
</evidence>
<keyword evidence="8" id="KW-0560">Oxidoreductase</keyword>
<feature type="non-terminal residue" evidence="12">
    <location>
        <position position="86"/>
    </location>
</feature>
<dbReference type="GeneID" id="18920073"/>
<dbReference type="InterPro" id="IPR050364">
    <property type="entry name" value="Cytochrome_P450_fung"/>
</dbReference>
<evidence type="ECO:0000313" key="13">
    <source>
        <dbReference type="Proteomes" id="UP000008370"/>
    </source>
</evidence>
<dbReference type="GO" id="GO:0020037">
    <property type="term" value="F:heme binding"/>
    <property type="evidence" value="ECO:0007669"/>
    <property type="project" value="InterPro"/>
</dbReference>
<dbReference type="EMBL" id="JH930477">
    <property type="protein sequence ID" value="EKM50919.1"/>
    <property type="molecule type" value="Genomic_DNA"/>
</dbReference>
<evidence type="ECO:0000256" key="1">
    <source>
        <dbReference type="ARBA" id="ARBA00001971"/>
    </source>
</evidence>
<comment type="cofactor">
    <cofactor evidence="1">
        <name>heme</name>
        <dbReference type="ChEBI" id="CHEBI:30413"/>
    </cofactor>
</comment>
<keyword evidence="13" id="KW-1185">Reference proteome</keyword>
<dbReference type="PANTHER" id="PTHR46300">
    <property type="entry name" value="P450, PUTATIVE (EUROFUNG)-RELATED-RELATED"/>
    <property type="match status" value="1"/>
</dbReference>
<gene>
    <name evidence="12" type="ORF">PHACADRAFT_57168</name>
</gene>
<name>K5VWF3_PHACS</name>
<dbReference type="KEGG" id="pco:PHACADRAFT_57168"/>
<feature type="non-terminal residue" evidence="12">
    <location>
        <position position="1"/>
    </location>
</feature>
<dbReference type="RefSeq" id="XP_007400086.1">
    <property type="nucleotide sequence ID" value="XM_007400024.1"/>
</dbReference>
<evidence type="ECO:0000256" key="10">
    <source>
        <dbReference type="ARBA" id="ARBA00023033"/>
    </source>
</evidence>
<evidence type="ECO:0000256" key="9">
    <source>
        <dbReference type="ARBA" id="ARBA00023004"/>
    </source>
</evidence>
<keyword evidence="11" id="KW-0472">Membrane</keyword>
<keyword evidence="5" id="KW-0812">Transmembrane</keyword>